<evidence type="ECO:0000313" key="4">
    <source>
        <dbReference type="EMBL" id="MFB9074975.1"/>
    </source>
</evidence>
<dbReference type="Proteomes" id="UP001589575">
    <property type="component" value="Unassembled WGS sequence"/>
</dbReference>
<dbReference type="EMBL" id="JBHMFI010000002">
    <property type="protein sequence ID" value="MFB9074281.1"/>
    <property type="molecule type" value="Genomic_DNA"/>
</dbReference>
<reference evidence="3 5" key="1">
    <citation type="submission" date="2024-09" db="EMBL/GenBank/DDBJ databases">
        <authorList>
            <person name="Sun Q."/>
            <person name="Mori K."/>
        </authorList>
    </citation>
    <scope>NUCLEOTIDE SEQUENCE [LARGE SCALE GENOMIC DNA]</scope>
    <source>
        <strain evidence="3 5">CCM 7609</strain>
    </source>
</reference>
<evidence type="ECO:0000256" key="1">
    <source>
        <dbReference type="SAM" id="MobiDB-lite"/>
    </source>
</evidence>
<proteinExistence type="predicted"/>
<sequence>MSRRNSTTEGSSRWTRGVTHGSPGSSRTGRAPVERWLSFIRMMLPGL</sequence>
<feature type="region of interest" description="Disordered" evidence="1">
    <location>
        <begin position="1"/>
        <end position="32"/>
    </location>
</feature>
<evidence type="ECO:0000313" key="3">
    <source>
        <dbReference type="EMBL" id="MFB9074881.1"/>
    </source>
</evidence>
<name>A0ABV5G7E4_9MICC</name>
<feature type="compositionally biased region" description="Polar residues" evidence="1">
    <location>
        <begin position="1"/>
        <end position="14"/>
    </location>
</feature>
<keyword evidence="5" id="KW-1185">Reference proteome</keyword>
<dbReference type="EMBL" id="JBHMFI010000003">
    <property type="protein sequence ID" value="MFB9074881.1"/>
    <property type="molecule type" value="Genomic_DNA"/>
</dbReference>
<protein>
    <submittedName>
        <fullName evidence="3">Uncharacterized protein</fullName>
    </submittedName>
</protein>
<accession>A0ABV5G7E4</accession>
<organism evidence="3 5">
    <name type="scientific">Citricoccus parietis</name>
    <dbReference type="NCBI Taxonomy" id="592307"/>
    <lineage>
        <taxon>Bacteria</taxon>
        <taxon>Bacillati</taxon>
        <taxon>Actinomycetota</taxon>
        <taxon>Actinomycetes</taxon>
        <taxon>Micrococcales</taxon>
        <taxon>Micrococcaceae</taxon>
        <taxon>Citricoccus</taxon>
    </lineage>
</organism>
<comment type="caution">
    <text evidence="3">The sequence shown here is derived from an EMBL/GenBank/DDBJ whole genome shotgun (WGS) entry which is preliminary data.</text>
</comment>
<evidence type="ECO:0000313" key="2">
    <source>
        <dbReference type="EMBL" id="MFB9074281.1"/>
    </source>
</evidence>
<dbReference type="EMBL" id="JBHMFI010000004">
    <property type="protein sequence ID" value="MFB9074975.1"/>
    <property type="molecule type" value="Genomic_DNA"/>
</dbReference>
<gene>
    <name evidence="2" type="ORF">ACFFX0_25025</name>
    <name evidence="3" type="ORF">ACFFX0_28320</name>
    <name evidence="4" type="ORF">ACFFX0_28820</name>
</gene>
<evidence type="ECO:0000313" key="5">
    <source>
        <dbReference type="Proteomes" id="UP001589575"/>
    </source>
</evidence>